<accession>A0A1E7LZN1</accession>
<evidence type="ECO:0000313" key="3">
    <source>
        <dbReference type="EMBL" id="OEV21710.1"/>
    </source>
</evidence>
<evidence type="ECO:0000313" key="4">
    <source>
        <dbReference type="Proteomes" id="UP000175971"/>
    </source>
</evidence>
<keyword evidence="2" id="KW-0812">Transmembrane</keyword>
<evidence type="ECO:0000256" key="2">
    <source>
        <dbReference type="SAM" id="Phobius"/>
    </source>
</evidence>
<dbReference type="OrthoDB" id="4112936at2"/>
<gene>
    <name evidence="3" type="ORF">AN221_05695</name>
</gene>
<protein>
    <submittedName>
        <fullName evidence="3">Uncharacterized protein</fullName>
    </submittedName>
</protein>
<dbReference type="AlphaFoldDB" id="A0A1E7LZN1"/>
<dbReference type="RefSeq" id="WP_070200094.1">
    <property type="nucleotide sequence ID" value="NZ_LJGZ01000009.1"/>
</dbReference>
<keyword evidence="4" id="KW-1185">Reference proteome</keyword>
<proteinExistence type="predicted"/>
<name>A0A1E7LZN1_9ACTN</name>
<dbReference type="Proteomes" id="UP000175971">
    <property type="component" value="Unassembled WGS sequence"/>
</dbReference>
<dbReference type="EMBL" id="LJGZ01000009">
    <property type="protein sequence ID" value="OEV21710.1"/>
    <property type="molecule type" value="Genomic_DNA"/>
</dbReference>
<comment type="caution">
    <text evidence="3">The sequence shown here is derived from an EMBL/GenBank/DDBJ whole genome shotgun (WGS) entry which is preliminary data.</text>
</comment>
<keyword evidence="2" id="KW-1133">Transmembrane helix</keyword>
<dbReference type="PATRIC" id="fig|518642.7.peg.1846"/>
<feature type="compositionally biased region" description="Low complexity" evidence="1">
    <location>
        <begin position="80"/>
        <end position="106"/>
    </location>
</feature>
<sequence>MEDSGKRRRRGAVLAAALSGAMLISGIGLWATDSWPFKDRYCWGAWEQDSGPRFLGDYVLRDPGSERRATESGTPGSGGETATCTLTVTSSDSDSDSDSGSSSTTSPTGFQDRLTLSYGPVPEAPDERRDWIDRYFDGSASALPDGLDGLVGNDRAMLILPEACDVAGRPSAVTLWGESWGDGPKGRRAMPLTLASLPDISTMLLDAADVGMRKAGCAPEKPLRTSAPMVRLTEGGDRPGDPVCRIPGVTFPLDEDERYEQRVGVVGDRLQTCSLVRRKLGSPDEPAAQFVMAGSPRTAAVFAGLPEGAAHGLVRTACDGRDTVFYARVAPGLGDGGGEKDRRVFERFTDAVGKRIGCETAKTAEGTEGTEGEAR</sequence>
<feature type="transmembrane region" description="Helical" evidence="2">
    <location>
        <begin position="12"/>
        <end position="31"/>
    </location>
</feature>
<reference evidence="3 4" key="1">
    <citation type="journal article" date="2016" name="Front. Microbiol.">
        <title>Comparative Genomics Analysis of Streptomyces Species Reveals Their Adaptation to the Marine Environment and Their Diversity at the Genomic Level.</title>
        <authorList>
            <person name="Tian X."/>
            <person name="Zhang Z."/>
            <person name="Yang T."/>
            <person name="Chen M."/>
            <person name="Li J."/>
            <person name="Chen F."/>
            <person name="Yang J."/>
            <person name="Li W."/>
            <person name="Zhang B."/>
            <person name="Zhang Z."/>
            <person name="Wu J."/>
            <person name="Zhang C."/>
            <person name="Long L."/>
            <person name="Xiao J."/>
        </authorList>
    </citation>
    <scope>NUCLEOTIDE SEQUENCE [LARGE SCALE GENOMIC DNA]</scope>
    <source>
        <strain evidence="3 4">SCSIO M10372</strain>
    </source>
</reference>
<organism evidence="3 4">
    <name type="scientific">Streptomyces nanshensis</name>
    <dbReference type="NCBI Taxonomy" id="518642"/>
    <lineage>
        <taxon>Bacteria</taxon>
        <taxon>Bacillati</taxon>
        <taxon>Actinomycetota</taxon>
        <taxon>Actinomycetes</taxon>
        <taxon>Kitasatosporales</taxon>
        <taxon>Streptomycetaceae</taxon>
        <taxon>Streptomyces</taxon>
    </lineage>
</organism>
<keyword evidence="2" id="KW-0472">Membrane</keyword>
<evidence type="ECO:0000256" key="1">
    <source>
        <dbReference type="SAM" id="MobiDB-lite"/>
    </source>
</evidence>
<feature type="region of interest" description="Disordered" evidence="1">
    <location>
        <begin position="64"/>
        <end position="125"/>
    </location>
</feature>